<evidence type="ECO:0000313" key="3">
    <source>
        <dbReference type="EMBL" id="PQO99715.1"/>
    </source>
</evidence>
<dbReference type="AlphaFoldDB" id="A0A2S8HB44"/>
<feature type="transmembrane region" description="Helical" evidence="2">
    <location>
        <begin position="59"/>
        <end position="82"/>
    </location>
</feature>
<evidence type="ECO:0000256" key="2">
    <source>
        <dbReference type="SAM" id="Phobius"/>
    </source>
</evidence>
<comment type="caution">
    <text evidence="3">The sequence shown here is derived from an EMBL/GenBank/DDBJ whole genome shotgun (WGS) entry which is preliminary data.</text>
</comment>
<keyword evidence="2" id="KW-0472">Membrane</keyword>
<sequence length="138" mass="14555">MAKIIVLAGDFPQGNGEYHSGTITLKTALKPRLGKSFSVSEFKDLTVQNTDCNKNIKSAIGLGLAGAMLLGPVGAIAGYLLAGKNTEVTFMATLKDGGKLLAATDCDTFQDISARALKKSRPSRRRVPAESFNNGSVH</sequence>
<organism evidence="3 4">
    <name type="scientific">Pseudomonas frederiksbergensis</name>
    <dbReference type="NCBI Taxonomy" id="104087"/>
    <lineage>
        <taxon>Bacteria</taxon>
        <taxon>Pseudomonadati</taxon>
        <taxon>Pseudomonadota</taxon>
        <taxon>Gammaproteobacteria</taxon>
        <taxon>Pseudomonadales</taxon>
        <taxon>Pseudomonadaceae</taxon>
        <taxon>Pseudomonas</taxon>
    </lineage>
</organism>
<reference evidence="3 4" key="1">
    <citation type="submission" date="2018-02" db="EMBL/GenBank/DDBJ databases">
        <title>Draft genome sequencing of Pseudomonas frederiksbergensis 11-D3.</title>
        <authorList>
            <person name="Zheng B.-X."/>
        </authorList>
    </citation>
    <scope>NUCLEOTIDE SEQUENCE [LARGE SCALE GENOMIC DNA]</scope>
    <source>
        <strain evidence="3 4">11-D3</strain>
    </source>
</reference>
<dbReference type="Proteomes" id="UP000239687">
    <property type="component" value="Unassembled WGS sequence"/>
</dbReference>
<name>A0A2S8HB44_9PSED</name>
<protein>
    <submittedName>
        <fullName evidence="3">Uncharacterized protein</fullName>
    </submittedName>
</protein>
<gene>
    <name evidence="3" type="ORF">C5612_25985</name>
</gene>
<feature type="compositionally biased region" description="Basic residues" evidence="1">
    <location>
        <begin position="117"/>
        <end position="126"/>
    </location>
</feature>
<keyword evidence="2" id="KW-1133">Transmembrane helix</keyword>
<feature type="region of interest" description="Disordered" evidence="1">
    <location>
        <begin position="117"/>
        <end position="138"/>
    </location>
</feature>
<evidence type="ECO:0000313" key="4">
    <source>
        <dbReference type="Proteomes" id="UP000239687"/>
    </source>
</evidence>
<dbReference type="RefSeq" id="WP_105347224.1">
    <property type="nucleotide sequence ID" value="NZ_PUIN01000016.1"/>
</dbReference>
<evidence type="ECO:0000256" key="1">
    <source>
        <dbReference type="SAM" id="MobiDB-lite"/>
    </source>
</evidence>
<accession>A0A2S8HB44</accession>
<keyword evidence="2" id="KW-0812">Transmembrane</keyword>
<proteinExistence type="predicted"/>
<dbReference type="EMBL" id="PUIN01000016">
    <property type="protein sequence ID" value="PQO99715.1"/>
    <property type="molecule type" value="Genomic_DNA"/>
</dbReference>